<protein>
    <submittedName>
        <fullName evidence="1">Uncharacterized protein</fullName>
    </submittedName>
</protein>
<accession>A0A3G5A8I3</accession>
<organism evidence="1">
    <name type="scientific">Hyperionvirus sp</name>
    <dbReference type="NCBI Taxonomy" id="2487770"/>
    <lineage>
        <taxon>Viruses</taxon>
        <taxon>Varidnaviria</taxon>
        <taxon>Bamfordvirae</taxon>
        <taxon>Nucleocytoviricota</taxon>
        <taxon>Megaviricetes</taxon>
        <taxon>Imitervirales</taxon>
        <taxon>Mimiviridae</taxon>
        <taxon>Klosneuvirinae</taxon>
    </lineage>
</organism>
<name>A0A3G5A8I3_9VIRU</name>
<evidence type="ECO:0000313" key="1">
    <source>
        <dbReference type="EMBL" id="AYV83382.1"/>
    </source>
</evidence>
<proteinExistence type="predicted"/>
<reference evidence="1" key="1">
    <citation type="submission" date="2018-10" db="EMBL/GenBank/DDBJ databases">
        <title>Hidden diversity of soil giant viruses.</title>
        <authorList>
            <person name="Schulz F."/>
            <person name="Alteio L."/>
            <person name="Goudeau D."/>
            <person name="Ryan E.M."/>
            <person name="Malmstrom R.R."/>
            <person name="Blanchard J."/>
            <person name="Woyke T."/>
        </authorList>
    </citation>
    <scope>NUCLEOTIDE SEQUENCE</scope>
    <source>
        <strain evidence="1">HYV1</strain>
    </source>
</reference>
<dbReference type="EMBL" id="MK072388">
    <property type="protein sequence ID" value="AYV83382.1"/>
    <property type="molecule type" value="Genomic_DNA"/>
</dbReference>
<sequence length="76" mass="8598">MIVLNKIQDLGNDKLFLSSLVDKIDYSFSADETAQFSQTLDDSYNKLKNQPSKDDAIKFIGYIAMKHPKIGIQSKN</sequence>
<gene>
    <name evidence="1" type="ORF">Hyperionvirus6_63</name>
</gene>